<feature type="transmembrane region" description="Helical" evidence="6">
    <location>
        <begin position="107"/>
        <end position="132"/>
    </location>
</feature>
<keyword evidence="2" id="KW-1003">Cell membrane</keyword>
<keyword evidence="3 6" id="KW-0812">Transmembrane</keyword>
<dbReference type="EMBL" id="PUFP01000057">
    <property type="protein sequence ID" value="TDG76842.1"/>
    <property type="molecule type" value="Genomic_DNA"/>
</dbReference>
<reference evidence="7 8" key="1">
    <citation type="journal article" date="2019" name="Appl. Microbiol. Biotechnol.">
        <title>Uncovering carbohydrate metabolism through a genotype-phenotype association study of 56 lactic acid bacteria genomes.</title>
        <authorList>
            <person name="Buron-Moles G."/>
            <person name="Chailyan A."/>
            <person name="Dolejs I."/>
            <person name="Forster J."/>
            <person name="Miks M.H."/>
        </authorList>
    </citation>
    <scope>NUCLEOTIDE SEQUENCE [LARGE SCALE GENOMIC DNA]</scope>
    <source>
        <strain evidence="7 8">ATCC 4005</strain>
    </source>
</reference>
<accession>A0A4R5NMB5</accession>
<keyword evidence="4 6" id="KW-1133">Transmembrane helix</keyword>
<evidence type="ECO:0000256" key="6">
    <source>
        <dbReference type="SAM" id="Phobius"/>
    </source>
</evidence>
<evidence type="ECO:0000256" key="1">
    <source>
        <dbReference type="ARBA" id="ARBA00004651"/>
    </source>
</evidence>
<evidence type="ECO:0000256" key="3">
    <source>
        <dbReference type="ARBA" id="ARBA00022692"/>
    </source>
</evidence>
<dbReference type="AlphaFoldDB" id="A0A4R5NMB5"/>
<gene>
    <name evidence="7" type="ORF">C5L32_000718</name>
</gene>
<dbReference type="PANTHER" id="PTHR33931">
    <property type="entry name" value="HOLIN-LIKE PROTEIN CIDA-RELATED"/>
    <property type="match status" value="1"/>
</dbReference>
<evidence type="ECO:0000313" key="7">
    <source>
        <dbReference type="EMBL" id="TDG76842.1"/>
    </source>
</evidence>
<feature type="transmembrane region" description="Helical" evidence="6">
    <location>
        <begin position="17"/>
        <end position="39"/>
    </location>
</feature>
<feature type="transmembrane region" description="Helical" evidence="6">
    <location>
        <begin position="51"/>
        <end position="68"/>
    </location>
</feature>
<dbReference type="InterPro" id="IPR005538">
    <property type="entry name" value="LrgA/CidA"/>
</dbReference>
<dbReference type="Pfam" id="PF03788">
    <property type="entry name" value="LrgA"/>
    <property type="match status" value="1"/>
</dbReference>
<feature type="transmembrane region" description="Helical" evidence="6">
    <location>
        <begin position="74"/>
        <end position="95"/>
    </location>
</feature>
<evidence type="ECO:0000313" key="8">
    <source>
        <dbReference type="Proteomes" id="UP000295181"/>
    </source>
</evidence>
<organism evidence="7 8">
    <name type="scientific">Lentilactobacillus buchneri DSM 20057</name>
    <dbReference type="NCBI Taxonomy" id="1423728"/>
    <lineage>
        <taxon>Bacteria</taxon>
        <taxon>Bacillati</taxon>
        <taxon>Bacillota</taxon>
        <taxon>Bacilli</taxon>
        <taxon>Lactobacillales</taxon>
        <taxon>Lactobacillaceae</taxon>
        <taxon>Lentilactobacillus</taxon>
    </lineage>
</organism>
<sequence length="150" mass="16513">MADKTNTTQAETKDAPILIQMGIFAAVLFVSSLISAWLVAVAPKFPVPTPVLGLIILYLLLTFHIVKVEWVDKFATFMIGMIAFLFVPSGIQLTASLDIMKARGVQLIVAIIISTVVLLVVVAYTTSFFIWIRKTVFHGDITVSEDVEKK</sequence>
<dbReference type="RefSeq" id="WP_056938700.1">
    <property type="nucleotide sequence ID" value="NZ_AZDM01000005.1"/>
</dbReference>
<evidence type="ECO:0000256" key="4">
    <source>
        <dbReference type="ARBA" id="ARBA00022989"/>
    </source>
</evidence>
<dbReference type="PANTHER" id="PTHR33931:SF4">
    <property type="entry name" value="ANTIHOLIN-LIKE PROTEIN LRGA"/>
    <property type="match status" value="1"/>
</dbReference>
<keyword evidence="5 6" id="KW-0472">Membrane</keyword>
<protein>
    <recommendedName>
        <fullName evidence="9">Murein hydrolase regulator LrgA</fullName>
    </recommendedName>
</protein>
<comment type="caution">
    <text evidence="7">The sequence shown here is derived from an EMBL/GenBank/DDBJ whole genome shotgun (WGS) entry which is preliminary data.</text>
</comment>
<comment type="subcellular location">
    <subcellularLocation>
        <location evidence="1">Cell membrane</location>
        <topology evidence="1">Multi-pass membrane protein</topology>
    </subcellularLocation>
</comment>
<dbReference type="GO" id="GO:0005886">
    <property type="term" value="C:plasma membrane"/>
    <property type="evidence" value="ECO:0007669"/>
    <property type="project" value="UniProtKB-SubCell"/>
</dbReference>
<dbReference type="Proteomes" id="UP000295181">
    <property type="component" value="Unassembled WGS sequence"/>
</dbReference>
<evidence type="ECO:0008006" key="9">
    <source>
        <dbReference type="Google" id="ProtNLM"/>
    </source>
</evidence>
<evidence type="ECO:0000256" key="5">
    <source>
        <dbReference type="ARBA" id="ARBA00023136"/>
    </source>
</evidence>
<name>A0A4R5NMB5_LENBU</name>
<proteinExistence type="predicted"/>
<evidence type="ECO:0000256" key="2">
    <source>
        <dbReference type="ARBA" id="ARBA00022475"/>
    </source>
</evidence>